<proteinExistence type="predicted"/>
<feature type="transmembrane region" description="Helical" evidence="1">
    <location>
        <begin position="263"/>
        <end position="287"/>
    </location>
</feature>
<feature type="non-terminal residue" evidence="2">
    <location>
        <position position="317"/>
    </location>
</feature>
<evidence type="ECO:0000313" key="2">
    <source>
        <dbReference type="EMBL" id="JAG30383.1"/>
    </source>
</evidence>
<keyword evidence="1" id="KW-0812">Transmembrane</keyword>
<reference evidence="2" key="2">
    <citation type="submission" date="2014-07" db="EMBL/GenBank/DDBJ databases">
        <authorList>
            <person name="Hull J."/>
        </authorList>
    </citation>
    <scope>NUCLEOTIDE SEQUENCE</scope>
</reference>
<accession>A0A0A9YH06</accession>
<dbReference type="EMBL" id="GBHO01013221">
    <property type="protein sequence ID" value="JAG30383.1"/>
    <property type="molecule type" value="Transcribed_RNA"/>
</dbReference>
<evidence type="ECO:0000256" key="1">
    <source>
        <dbReference type="SAM" id="Phobius"/>
    </source>
</evidence>
<keyword evidence="1" id="KW-1133">Transmembrane helix</keyword>
<gene>
    <name evidence="2" type="ORF">CM83_100218</name>
</gene>
<keyword evidence="1" id="KW-0472">Membrane</keyword>
<protein>
    <submittedName>
        <fullName evidence="2">Uncharacterized protein</fullName>
    </submittedName>
</protein>
<sequence length="317" mass="36124">MLFGCISLGITGIMQRSLDTALRPPNRNEGLLLIFNTLPTVTSFRSVLFDKDQHKWLQVPPLSKTTFYATDIIGKREFQVSISNPNQDYWDEDFMRLEDGKLSSYVIANGKLTELKGLELKHDAFINKGKIYIGCTLKICVGNIYFHKGNTIEVVSLAENDKFTPHHLKEGTYNVTTFIMTEREYTISDNFTIENTDILAGLIVDDEGDANFLSYNVRRPETVPLYLLILQDIFVASRDSLFGVGVLRFLWAQTNPSCPSRQFTYSAFFLLYKGLPLMVFGGMQIGLATFNSFLINFFLLYYGCCTALFLYTAYNYQ</sequence>
<organism evidence="2">
    <name type="scientific">Lygus hesperus</name>
    <name type="common">Western plant bug</name>
    <dbReference type="NCBI Taxonomy" id="30085"/>
    <lineage>
        <taxon>Eukaryota</taxon>
        <taxon>Metazoa</taxon>
        <taxon>Ecdysozoa</taxon>
        <taxon>Arthropoda</taxon>
        <taxon>Hexapoda</taxon>
        <taxon>Insecta</taxon>
        <taxon>Pterygota</taxon>
        <taxon>Neoptera</taxon>
        <taxon>Paraneoptera</taxon>
        <taxon>Hemiptera</taxon>
        <taxon>Heteroptera</taxon>
        <taxon>Panheteroptera</taxon>
        <taxon>Cimicomorpha</taxon>
        <taxon>Miridae</taxon>
        <taxon>Mirini</taxon>
        <taxon>Lygus</taxon>
    </lineage>
</organism>
<dbReference type="AlphaFoldDB" id="A0A0A9YH06"/>
<feature type="transmembrane region" description="Helical" evidence="1">
    <location>
        <begin position="225"/>
        <end position="251"/>
    </location>
</feature>
<name>A0A0A9YH06_LYGHE</name>
<reference evidence="2" key="1">
    <citation type="journal article" date="2014" name="PLoS ONE">
        <title>Transcriptome-Based Identification of ABC Transporters in the Western Tarnished Plant Bug Lygus hesperus.</title>
        <authorList>
            <person name="Hull J.J."/>
            <person name="Chaney K."/>
            <person name="Geib S.M."/>
            <person name="Fabrick J.A."/>
            <person name="Brent C.S."/>
            <person name="Walsh D."/>
            <person name="Lavine L.C."/>
        </authorList>
    </citation>
    <scope>NUCLEOTIDE SEQUENCE</scope>
</reference>
<feature type="transmembrane region" description="Helical" evidence="1">
    <location>
        <begin position="293"/>
        <end position="314"/>
    </location>
</feature>